<dbReference type="Gene3D" id="1.25.40.20">
    <property type="entry name" value="Ankyrin repeat-containing domain"/>
    <property type="match status" value="1"/>
</dbReference>
<protein>
    <submittedName>
        <fullName evidence="3">HET-domain-containing protein</fullName>
    </submittedName>
</protein>
<reference evidence="3" key="2">
    <citation type="submission" date="2023-05" db="EMBL/GenBank/DDBJ databases">
        <authorList>
            <consortium name="Lawrence Berkeley National Laboratory"/>
            <person name="Steindorff A."/>
            <person name="Hensen N."/>
            <person name="Bonometti L."/>
            <person name="Westerberg I."/>
            <person name="Brannstrom I.O."/>
            <person name="Guillou S."/>
            <person name="Cros-Aarteil S."/>
            <person name="Calhoun S."/>
            <person name="Haridas S."/>
            <person name="Kuo A."/>
            <person name="Mondo S."/>
            <person name="Pangilinan J."/>
            <person name="Riley R."/>
            <person name="Labutti K."/>
            <person name="Andreopoulos B."/>
            <person name="Lipzen A."/>
            <person name="Chen C."/>
            <person name="Yanf M."/>
            <person name="Daum C."/>
            <person name="Ng V."/>
            <person name="Clum A."/>
            <person name="Ohm R."/>
            <person name="Martin F."/>
            <person name="Silar P."/>
            <person name="Natvig D."/>
            <person name="Lalanne C."/>
            <person name="Gautier V."/>
            <person name="Ament-Velasquez S.L."/>
            <person name="Kruys A."/>
            <person name="Hutchinson M.I."/>
            <person name="Powell A.J."/>
            <person name="Barry K."/>
            <person name="Miller A.N."/>
            <person name="Grigoriev I.V."/>
            <person name="Debuchy R."/>
            <person name="Gladieux P."/>
            <person name="Thoren M.H."/>
            <person name="Johannesson H."/>
        </authorList>
    </citation>
    <scope>NUCLEOTIDE SEQUENCE</scope>
    <source>
        <strain evidence="3">PSN243</strain>
    </source>
</reference>
<name>A0AAV9G534_9PEZI</name>
<dbReference type="InterPro" id="IPR036770">
    <property type="entry name" value="Ankyrin_rpt-contain_sf"/>
</dbReference>
<sequence length="876" mass="97477">MPFDSIGHLTPDEDPFTPNNPDWTYILDPSRQGDPLQLLQEFLLNGGELSALSRHHTNDSNLLKAPCLYVAAHLGNTAAVKFLLDSKGVDVETRYHDPSLDYEKTALHAAAEQARCSVARALIERGANVQATDRVGRSAIYYAAKSGRKSILHLLASAGGPLGLKEVTEVYEASQRDELVDTFWFSVIHGKHQFPAPDTSAFAKPTPAWIKASVGRRWLGNQMVRDLETRLLAAAFPRQDLGLCGGAEREHELCKDCASLALQQPEEFMGRKSRIAAWKDAKDSFTYGFLPRCGMCRIELLNPEVLPEELSETPLSPGINADERRYKDDDDLCCLLTGIQTGGLGFGDPTATYSLASYWLLRCLKGHQECTAVLEPLKLPRRVVDVRISGDSSPVSLYESHPGETGNLEQFKRAVPEDKLSQTIRDAITVTRSLGFRYLWVDALCILQDSPEEWESEIKTMDEVYSKALLTIAADVEVSDDGTGFLKPSTPQGESGSRPTGILDTRGWVLQEQILSSRTLSFTDSGAYWTCAGLNASIAQPGGFLHQDHMREPKLRQLQRQLQGHDRTGTFWKSALYKGWALMVTDYSRRDLTVEGDRLSALMGIQIVFGKALDDECLVGLWRNNMAQQLLWWVAKDEDLYSGNTPLRNGSSIYPFGRPAKPSFERPTAFTAPTWSWASVRGPITYARAIDAGYTCYLSIPAYGHSADEKEIQVHEVTLDTSGPQSFRGSIRLTGSIMKASSFVNAENHPMIKAEAFCVSCTLHPTGGSHGQVVQEPWYPDVLPAHEGEIFCLLLKNAFDQWSLCLVPSGNGPNEYKRVGVCKWRAHDRHWRKLDGGDLFLDVAAPDRRRVKVFGRDKRMEPFLYSNAWTETIVIV</sequence>
<feature type="domain" description="Heterokaryon incompatibility" evidence="2">
    <location>
        <begin position="416"/>
        <end position="482"/>
    </location>
</feature>
<dbReference type="PANTHER" id="PTHR33112">
    <property type="entry name" value="DOMAIN PROTEIN, PUTATIVE-RELATED"/>
    <property type="match status" value="1"/>
</dbReference>
<dbReference type="Proteomes" id="UP001321760">
    <property type="component" value="Unassembled WGS sequence"/>
</dbReference>
<gene>
    <name evidence="3" type="ORF">QBC34DRAFT_386806</name>
</gene>
<proteinExistence type="predicted"/>
<dbReference type="AlphaFoldDB" id="A0AAV9G534"/>
<dbReference type="InterPro" id="IPR002110">
    <property type="entry name" value="Ankyrin_rpt"/>
</dbReference>
<evidence type="ECO:0000256" key="1">
    <source>
        <dbReference type="PROSITE-ProRule" id="PRU00023"/>
    </source>
</evidence>
<evidence type="ECO:0000259" key="2">
    <source>
        <dbReference type="Pfam" id="PF06985"/>
    </source>
</evidence>
<comment type="caution">
    <text evidence="3">The sequence shown here is derived from an EMBL/GenBank/DDBJ whole genome shotgun (WGS) entry which is preliminary data.</text>
</comment>
<dbReference type="PANTHER" id="PTHR33112:SF10">
    <property type="entry name" value="TOL"/>
    <property type="match status" value="1"/>
</dbReference>
<dbReference type="Pfam" id="PF06985">
    <property type="entry name" value="HET"/>
    <property type="match status" value="1"/>
</dbReference>
<reference evidence="3" key="1">
    <citation type="journal article" date="2023" name="Mol. Phylogenet. Evol.">
        <title>Genome-scale phylogeny and comparative genomics of the fungal order Sordariales.</title>
        <authorList>
            <person name="Hensen N."/>
            <person name="Bonometti L."/>
            <person name="Westerberg I."/>
            <person name="Brannstrom I.O."/>
            <person name="Guillou S."/>
            <person name="Cros-Aarteil S."/>
            <person name="Calhoun S."/>
            <person name="Haridas S."/>
            <person name="Kuo A."/>
            <person name="Mondo S."/>
            <person name="Pangilinan J."/>
            <person name="Riley R."/>
            <person name="LaButti K."/>
            <person name="Andreopoulos B."/>
            <person name="Lipzen A."/>
            <person name="Chen C."/>
            <person name="Yan M."/>
            <person name="Daum C."/>
            <person name="Ng V."/>
            <person name="Clum A."/>
            <person name="Steindorff A."/>
            <person name="Ohm R.A."/>
            <person name="Martin F."/>
            <person name="Silar P."/>
            <person name="Natvig D.O."/>
            <person name="Lalanne C."/>
            <person name="Gautier V."/>
            <person name="Ament-Velasquez S.L."/>
            <person name="Kruys A."/>
            <person name="Hutchinson M.I."/>
            <person name="Powell A.J."/>
            <person name="Barry K."/>
            <person name="Miller A.N."/>
            <person name="Grigoriev I.V."/>
            <person name="Debuchy R."/>
            <person name="Gladieux P."/>
            <person name="Hiltunen Thoren M."/>
            <person name="Johannesson H."/>
        </authorList>
    </citation>
    <scope>NUCLEOTIDE SEQUENCE</scope>
    <source>
        <strain evidence="3">PSN243</strain>
    </source>
</reference>
<keyword evidence="4" id="KW-1185">Reference proteome</keyword>
<accession>A0AAV9G534</accession>
<evidence type="ECO:0000313" key="3">
    <source>
        <dbReference type="EMBL" id="KAK4442947.1"/>
    </source>
</evidence>
<dbReference type="PROSITE" id="PS50297">
    <property type="entry name" value="ANK_REP_REGION"/>
    <property type="match status" value="1"/>
</dbReference>
<organism evidence="3 4">
    <name type="scientific">Podospora aff. communis PSN243</name>
    <dbReference type="NCBI Taxonomy" id="3040156"/>
    <lineage>
        <taxon>Eukaryota</taxon>
        <taxon>Fungi</taxon>
        <taxon>Dikarya</taxon>
        <taxon>Ascomycota</taxon>
        <taxon>Pezizomycotina</taxon>
        <taxon>Sordariomycetes</taxon>
        <taxon>Sordariomycetidae</taxon>
        <taxon>Sordariales</taxon>
        <taxon>Podosporaceae</taxon>
        <taxon>Podospora</taxon>
    </lineage>
</organism>
<feature type="repeat" description="ANK" evidence="1">
    <location>
        <begin position="102"/>
        <end position="134"/>
    </location>
</feature>
<dbReference type="InterPro" id="IPR010730">
    <property type="entry name" value="HET"/>
</dbReference>
<dbReference type="EMBL" id="MU866003">
    <property type="protein sequence ID" value="KAK4442947.1"/>
    <property type="molecule type" value="Genomic_DNA"/>
</dbReference>
<dbReference type="Pfam" id="PF12796">
    <property type="entry name" value="Ank_2"/>
    <property type="match status" value="1"/>
</dbReference>
<evidence type="ECO:0000313" key="4">
    <source>
        <dbReference type="Proteomes" id="UP001321760"/>
    </source>
</evidence>
<dbReference type="SMART" id="SM00248">
    <property type="entry name" value="ANK"/>
    <property type="match status" value="3"/>
</dbReference>
<keyword evidence="1" id="KW-0040">ANK repeat</keyword>
<dbReference type="PROSITE" id="PS50088">
    <property type="entry name" value="ANK_REPEAT"/>
    <property type="match status" value="1"/>
</dbReference>
<dbReference type="SUPFAM" id="SSF48403">
    <property type="entry name" value="Ankyrin repeat"/>
    <property type="match status" value="1"/>
</dbReference>